<dbReference type="AlphaFoldDB" id="A0A926FE45"/>
<dbReference type="InterPro" id="IPR018573">
    <property type="entry name" value="Restrct_endonuc_II_AlwI"/>
</dbReference>
<reference evidence="1" key="1">
    <citation type="submission" date="2020-08" db="EMBL/GenBank/DDBJ databases">
        <title>Genome public.</title>
        <authorList>
            <person name="Liu C."/>
            <person name="Sun Q."/>
        </authorList>
    </citation>
    <scope>NUCLEOTIDE SEQUENCE</scope>
    <source>
        <strain evidence="1">NSJ-50</strain>
    </source>
</reference>
<dbReference type="Proteomes" id="UP000647416">
    <property type="component" value="Unassembled WGS sequence"/>
</dbReference>
<accession>A0A926FE45</accession>
<dbReference type="Pfam" id="PF09491">
    <property type="entry name" value="RE_AlwI"/>
    <property type="match status" value="1"/>
</dbReference>
<protein>
    <submittedName>
        <fullName evidence="1">AlwI family type II restriction endonuclease</fullName>
    </submittedName>
</protein>
<organism evidence="1 2">
    <name type="scientific">Qingrenia yutianensis</name>
    <dbReference type="NCBI Taxonomy" id="2763676"/>
    <lineage>
        <taxon>Bacteria</taxon>
        <taxon>Bacillati</taxon>
        <taxon>Bacillota</taxon>
        <taxon>Clostridia</taxon>
        <taxon>Eubacteriales</taxon>
        <taxon>Oscillospiraceae</taxon>
        <taxon>Qingrenia</taxon>
    </lineage>
</organism>
<sequence>MATKIPYKSFCWSLGTTSFRTKNFNKTIEEQLGLLNEFWLCPDVQNEAWTGNNVLQSKYYDFMKEKGFVEGNAGNKPKDAREKTSGLVDIGLIDENRKLSDAGRALLQISSENDFSSDNQFQIPKDSFIYLKQLLKTSYAVEGQTVRPFLVLLYLLSKIDYLTLDEYTYLLPLCIGEKETIEIKAGISMLRMNRTTIDEIIVNRLMNMPNYIVALEYLIENDVTEELICVPSQ</sequence>
<name>A0A926FE45_9FIRM</name>
<gene>
    <name evidence="1" type="ORF">H8706_11830</name>
</gene>
<evidence type="ECO:0000313" key="2">
    <source>
        <dbReference type="Proteomes" id="UP000647416"/>
    </source>
</evidence>
<dbReference type="EMBL" id="JACRTE010000051">
    <property type="protein sequence ID" value="MBC8597542.1"/>
    <property type="molecule type" value="Genomic_DNA"/>
</dbReference>
<dbReference type="GO" id="GO:0004519">
    <property type="term" value="F:endonuclease activity"/>
    <property type="evidence" value="ECO:0007669"/>
    <property type="project" value="UniProtKB-KW"/>
</dbReference>
<dbReference type="RefSeq" id="WP_262432807.1">
    <property type="nucleotide sequence ID" value="NZ_JACRTE010000051.1"/>
</dbReference>
<keyword evidence="2" id="KW-1185">Reference proteome</keyword>
<comment type="caution">
    <text evidence="1">The sequence shown here is derived from an EMBL/GenBank/DDBJ whole genome shotgun (WGS) entry which is preliminary data.</text>
</comment>
<keyword evidence="1" id="KW-0255">Endonuclease</keyword>
<evidence type="ECO:0000313" key="1">
    <source>
        <dbReference type="EMBL" id="MBC8597542.1"/>
    </source>
</evidence>
<keyword evidence="1" id="KW-0540">Nuclease</keyword>
<proteinExistence type="predicted"/>
<keyword evidence="1" id="KW-0378">Hydrolase</keyword>